<evidence type="ECO:0000313" key="2">
    <source>
        <dbReference type="EMBL" id="WVZ82071.1"/>
    </source>
</evidence>
<dbReference type="CDD" id="cd01650">
    <property type="entry name" value="RT_nLTR_like"/>
    <property type="match status" value="1"/>
</dbReference>
<evidence type="ECO:0000259" key="1">
    <source>
        <dbReference type="PROSITE" id="PS50878"/>
    </source>
</evidence>
<gene>
    <name evidence="2" type="ORF">U9M48_029378</name>
</gene>
<dbReference type="AlphaFoldDB" id="A0AAQ3X214"/>
<dbReference type="Pfam" id="PF00078">
    <property type="entry name" value="RVT_1"/>
    <property type="match status" value="1"/>
</dbReference>
<sequence>MALDVIHRLNIAQEARELSDAEHLLRSGLKRRVTALAVLERARKRQASRITNLKLGDANTKFFHSKINARKRKNCIQRLNKDDNWATSHGDKEKLVKDHFSATLGVPGPRGFDLNWSALNLQRFELDHLGDPFSEEELLEAIKQSPTDKALGPDGFTGAFFRSCWPTIKADLMAVMNSLHSQRFLNFDLLNRANIILVPKHDDAENLASYRTISLIHGVSKLFSKLLSLRLAPSMREIISKSQTAFIKGRSIHGNFIFVRNLYRTPMLLIKLDVSRPSTRWDYLLSLMDQLGFPARWRNWVASSLATSTSQVLLNGIPGQPIAHGRGLRQGDPLSPLLFVLAIDPLQRLLHLATEAGILSRFSKSRLRLRTSLYADDAIIFIKAKKGELESLAALLHLFGEATGLRTNLQKSSIVPIRCEGLNLDEILAGFPASRTSFPIRYLGIPLTMTRLKKVDFQYLIDKARNKLTSWQGRNLTMAGRIVLVKSVLSSQPVHTLSVLTVPKEVLKDFDKVRRRFLWAGNET</sequence>
<dbReference type="InterPro" id="IPR043502">
    <property type="entry name" value="DNA/RNA_pol_sf"/>
</dbReference>
<dbReference type="EMBL" id="CP144750">
    <property type="protein sequence ID" value="WVZ82071.1"/>
    <property type="molecule type" value="Genomic_DNA"/>
</dbReference>
<reference evidence="2 3" key="1">
    <citation type="submission" date="2024-02" db="EMBL/GenBank/DDBJ databases">
        <title>High-quality chromosome-scale genome assembly of Pensacola bahiagrass (Paspalum notatum Flugge var. saurae).</title>
        <authorList>
            <person name="Vega J.M."/>
            <person name="Podio M."/>
            <person name="Orjuela J."/>
            <person name="Siena L.A."/>
            <person name="Pessino S.C."/>
            <person name="Combes M.C."/>
            <person name="Mariac C."/>
            <person name="Albertini E."/>
            <person name="Pupilli F."/>
            <person name="Ortiz J.P.A."/>
            <person name="Leblanc O."/>
        </authorList>
    </citation>
    <scope>NUCLEOTIDE SEQUENCE [LARGE SCALE GENOMIC DNA]</scope>
    <source>
        <strain evidence="2">R1</strain>
        <tissue evidence="2">Leaf</tissue>
    </source>
</reference>
<dbReference type="PANTHER" id="PTHR19446">
    <property type="entry name" value="REVERSE TRANSCRIPTASES"/>
    <property type="match status" value="1"/>
</dbReference>
<dbReference type="InterPro" id="IPR000477">
    <property type="entry name" value="RT_dom"/>
</dbReference>
<protein>
    <recommendedName>
        <fullName evidence="1">Reverse transcriptase domain-containing protein</fullName>
    </recommendedName>
</protein>
<evidence type="ECO:0000313" key="3">
    <source>
        <dbReference type="Proteomes" id="UP001341281"/>
    </source>
</evidence>
<dbReference type="Proteomes" id="UP001341281">
    <property type="component" value="Chromosome 06"/>
</dbReference>
<name>A0AAQ3X214_PASNO</name>
<dbReference type="PROSITE" id="PS50878">
    <property type="entry name" value="RT_POL"/>
    <property type="match status" value="1"/>
</dbReference>
<proteinExistence type="predicted"/>
<dbReference type="SUPFAM" id="SSF56672">
    <property type="entry name" value="DNA/RNA polymerases"/>
    <property type="match status" value="1"/>
</dbReference>
<feature type="domain" description="Reverse transcriptase" evidence="1">
    <location>
        <begin position="179"/>
        <end position="447"/>
    </location>
</feature>
<accession>A0AAQ3X214</accession>
<keyword evidence="3" id="KW-1185">Reference proteome</keyword>
<organism evidence="2 3">
    <name type="scientific">Paspalum notatum var. saurae</name>
    <dbReference type="NCBI Taxonomy" id="547442"/>
    <lineage>
        <taxon>Eukaryota</taxon>
        <taxon>Viridiplantae</taxon>
        <taxon>Streptophyta</taxon>
        <taxon>Embryophyta</taxon>
        <taxon>Tracheophyta</taxon>
        <taxon>Spermatophyta</taxon>
        <taxon>Magnoliopsida</taxon>
        <taxon>Liliopsida</taxon>
        <taxon>Poales</taxon>
        <taxon>Poaceae</taxon>
        <taxon>PACMAD clade</taxon>
        <taxon>Panicoideae</taxon>
        <taxon>Andropogonodae</taxon>
        <taxon>Paspaleae</taxon>
        <taxon>Paspalinae</taxon>
        <taxon>Paspalum</taxon>
    </lineage>
</organism>